<dbReference type="PANTHER" id="PTHR42734:SF17">
    <property type="entry name" value="METAL TRANSPORT SYSTEM ATP-BINDING PROTEIN TM_0124-RELATED"/>
    <property type="match status" value="1"/>
</dbReference>
<dbReference type="OrthoDB" id="8772152at2"/>
<dbReference type="EMBL" id="AP011529">
    <property type="protein sequence ID" value="BAI81198.1"/>
    <property type="molecule type" value="Genomic_DNA"/>
</dbReference>
<organism evidence="6 7">
    <name type="scientific">Deferribacter desulfuricans (strain DSM 14783 / JCM 11476 / NBRC 101012 / SSM1)</name>
    <dbReference type="NCBI Taxonomy" id="639282"/>
    <lineage>
        <taxon>Bacteria</taxon>
        <taxon>Pseudomonadati</taxon>
        <taxon>Deferribacterota</taxon>
        <taxon>Deferribacteres</taxon>
        <taxon>Deferribacterales</taxon>
        <taxon>Deferribacteraceae</taxon>
        <taxon>Deferribacter</taxon>
    </lineage>
</organism>
<comment type="similarity">
    <text evidence="1">Belongs to the ABC transporter superfamily.</text>
</comment>
<sequence length="191" mass="21963">MITPLSLFIDSITFHYNKIKVFDKFSKFISFNNLLLIKGDIGSGKTTLLKLIYGYLKPKSGNIRLVLNDKEIGFDEKFFIHSNAVFNFVTGVIEDDLKLLGIDCSLFSPDIRKKYVYELSGGELKKLIIEISLSLNVKIILMDEPFDMLDDYEVNNLKKLIISSMSNRNKYFIIATHEDILDDISDQIIYL</sequence>
<dbReference type="InterPro" id="IPR003593">
    <property type="entry name" value="AAA+_ATPase"/>
</dbReference>
<dbReference type="PANTHER" id="PTHR42734">
    <property type="entry name" value="METAL TRANSPORT SYSTEM ATP-BINDING PROTEIN TM_0124-RELATED"/>
    <property type="match status" value="1"/>
</dbReference>
<evidence type="ECO:0000256" key="1">
    <source>
        <dbReference type="ARBA" id="ARBA00005417"/>
    </source>
</evidence>
<evidence type="ECO:0000256" key="4">
    <source>
        <dbReference type="ARBA" id="ARBA00022840"/>
    </source>
</evidence>
<dbReference type="InterPro" id="IPR050153">
    <property type="entry name" value="Metal_Ion_Import_ABC"/>
</dbReference>
<dbReference type="InterPro" id="IPR003439">
    <property type="entry name" value="ABC_transporter-like_ATP-bd"/>
</dbReference>
<dbReference type="Proteomes" id="UP000001520">
    <property type="component" value="Chromosome"/>
</dbReference>
<gene>
    <name evidence="6" type="ordered locus">DEFDS_1743</name>
</gene>
<evidence type="ECO:0000313" key="6">
    <source>
        <dbReference type="EMBL" id="BAI81198.1"/>
    </source>
</evidence>
<dbReference type="AlphaFoldDB" id="D3P908"/>
<dbReference type="eggNOG" id="COG1122">
    <property type="taxonomic scope" value="Bacteria"/>
</dbReference>
<dbReference type="PROSITE" id="PS50893">
    <property type="entry name" value="ABC_TRANSPORTER_2"/>
    <property type="match status" value="1"/>
</dbReference>
<accession>D3P908</accession>
<dbReference type="InterPro" id="IPR027417">
    <property type="entry name" value="P-loop_NTPase"/>
</dbReference>
<name>D3P908_DEFDS</name>
<dbReference type="SMART" id="SM00382">
    <property type="entry name" value="AAA"/>
    <property type="match status" value="1"/>
</dbReference>
<protein>
    <submittedName>
        <fullName evidence="6">ABC transporter, ATP-binding protein</fullName>
    </submittedName>
</protein>
<evidence type="ECO:0000313" key="7">
    <source>
        <dbReference type="Proteomes" id="UP000001520"/>
    </source>
</evidence>
<dbReference type="KEGG" id="ddf:DEFDS_1743"/>
<dbReference type="Pfam" id="PF00005">
    <property type="entry name" value="ABC_tran"/>
    <property type="match status" value="1"/>
</dbReference>
<proteinExistence type="inferred from homology"/>
<dbReference type="GO" id="GO:0005524">
    <property type="term" value="F:ATP binding"/>
    <property type="evidence" value="ECO:0007669"/>
    <property type="project" value="UniProtKB-KW"/>
</dbReference>
<reference evidence="6 7" key="1">
    <citation type="journal article" date="2010" name="DNA Res.">
        <title>Bacterial lifestyle in a deep-sea hydrothermal vent chimney revealed by the genome sequence of the thermophilic bacterium Deferribacter desulfuricans SSM1.</title>
        <authorList>
            <person name="Takaki Y."/>
            <person name="Shimamura S."/>
            <person name="Nakagawa S."/>
            <person name="Fukuhara Y."/>
            <person name="Horikawa H."/>
            <person name="Ankai A."/>
            <person name="Harada T."/>
            <person name="Hosoyama A."/>
            <person name="Oguchi A."/>
            <person name="Fukui S."/>
            <person name="Fujita N."/>
            <person name="Takami H."/>
            <person name="Takai K."/>
        </authorList>
    </citation>
    <scope>NUCLEOTIDE SEQUENCE [LARGE SCALE GENOMIC DNA]</scope>
    <source>
        <strain evidence="7">DSM 14783 / JCM 11476 / NBRC 101012 / SSM1</strain>
    </source>
</reference>
<evidence type="ECO:0000256" key="3">
    <source>
        <dbReference type="ARBA" id="ARBA00022741"/>
    </source>
</evidence>
<dbReference type="STRING" id="639282.DEFDS_1743"/>
<evidence type="ECO:0000256" key="2">
    <source>
        <dbReference type="ARBA" id="ARBA00022448"/>
    </source>
</evidence>
<keyword evidence="3" id="KW-0547">Nucleotide-binding</keyword>
<keyword evidence="4 6" id="KW-0067">ATP-binding</keyword>
<evidence type="ECO:0000259" key="5">
    <source>
        <dbReference type="PROSITE" id="PS50893"/>
    </source>
</evidence>
<dbReference type="Gene3D" id="3.40.50.300">
    <property type="entry name" value="P-loop containing nucleotide triphosphate hydrolases"/>
    <property type="match status" value="1"/>
</dbReference>
<dbReference type="GO" id="GO:0016887">
    <property type="term" value="F:ATP hydrolysis activity"/>
    <property type="evidence" value="ECO:0007669"/>
    <property type="project" value="InterPro"/>
</dbReference>
<keyword evidence="7" id="KW-1185">Reference proteome</keyword>
<keyword evidence="2" id="KW-0813">Transport</keyword>
<dbReference type="HOGENOM" id="CLU_1394534_0_0_0"/>
<feature type="domain" description="ABC transporter" evidence="5">
    <location>
        <begin position="7"/>
        <end position="191"/>
    </location>
</feature>
<dbReference type="SUPFAM" id="SSF52540">
    <property type="entry name" value="P-loop containing nucleoside triphosphate hydrolases"/>
    <property type="match status" value="1"/>
</dbReference>
<dbReference type="RefSeq" id="WP_013008444.1">
    <property type="nucleotide sequence ID" value="NC_013939.1"/>
</dbReference>